<keyword evidence="1" id="KW-1133">Transmembrane helix</keyword>
<feature type="transmembrane region" description="Helical" evidence="1">
    <location>
        <begin position="139"/>
        <end position="160"/>
    </location>
</feature>
<sequence>MYLATVGIMLLILKKISVVMLKVQNKLKEFLNRKQLNYLNNRQLKNLIRTIKIELFLLNILNKFIQGFPSKEVKNYTNEETTYFINGNVEYYKFYLIKFLPINIFNVLIVLCILQLFYEIPIVSYIFNINLPTFKELKTWISLASPLIVILIIVLAFYFLSPSGLIRTTKKAVHKDNLKTQIEFHFKHKGLFYRALRTANQNIGYIINNQKDFIENRIHKKAFYLENLLDIDEISLLAKAINNFKVENSNLELFTFGISHKVCYDLEREFSKQMDENEISEILQSIFITKESFDTFYFSKNDEFLVYKFSKCILNSIKFQIYIHKYLKIVEEKIVKKHNIFDFLSFITNKDK</sequence>
<evidence type="ECO:0000313" key="3">
    <source>
        <dbReference type="Proteomes" id="UP001244564"/>
    </source>
</evidence>
<reference evidence="2 3" key="1">
    <citation type="submission" date="2023-04" db="EMBL/GenBank/DDBJ databases">
        <title>Genomic of Lysinibacillus capsici TSBLM.</title>
        <authorList>
            <person name="Hu X.S."/>
            <person name="Yu C.H."/>
        </authorList>
    </citation>
    <scope>NUCLEOTIDE SEQUENCE [LARGE SCALE GENOMIC DNA]</scope>
    <source>
        <strain evidence="2 3">TSBLM</strain>
    </source>
</reference>
<protein>
    <submittedName>
        <fullName evidence="2">Uncharacterized protein</fullName>
    </submittedName>
</protein>
<evidence type="ECO:0000256" key="1">
    <source>
        <dbReference type="SAM" id="Phobius"/>
    </source>
</evidence>
<keyword evidence="3" id="KW-1185">Reference proteome</keyword>
<keyword evidence="1" id="KW-0812">Transmembrane</keyword>
<evidence type="ECO:0000313" key="2">
    <source>
        <dbReference type="EMBL" id="WGF38992.1"/>
    </source>
</evidence>
<dbReference type="RefSeq" id="WP_139111242.1">
    <property type="nucleotide sequence ID" value="NZ_CP122283.1"/>
</dbReference>
<name>A0ABY8KJB7_9BACI</name>
<proteinExistence type="predicted"/>
<accession>A0ABY8KJB7</accession>
<dbReference type="Proteomes" id="UP001244564">
    <property type="component" value="Chromosome"/>
</dbReference>
<dbReference type="EMBL" id="CP122283">
    <property type="protein sequence ID" value="WGF38992.1"/>
    <property type="molecule type" value="Genomic_DNA"/>
</dbReference>
<organism evidence="2 3">
    <name type="scientific">Lysinibacillus capsici</name>
    <dbReference type="NCBI Taxonomy" id="2115968"/>
    <lineage>
        <taxon>Bacteria</taxon>
        <taxon>Bacillati</taxon>
        <taxon>Bacillota</taxon>
        <taxon>Bacilli</taxon>
        <taxon>Bacillales</taxon>
        <taxon>Bacillaceae</taxon>
        <taxon>Lysinibacillus</taxon>
    </lineage>
</organism>
<feature type="transmembrane region" description="Helical" evidence="1">
    <location>
        <begin position="104"/>
        <end position="127"/>
    </location>
</feature>
<keyword evidence="1" id="KW-0472">Membrane</keyword>
<gene>
    <name evidence="2" type="ORF">QBO96_01660</name>
</gene>